<dbReference type="GO" id="GO:0061512">
    <property type="term" value="P:protein localization to cilium"/>
    <property type="evidence" value="ECO:0007669"/>
    <property type="project" value="TreeGrafter"/>
</dbReference>
<dbReference type="SUPFAM" id="SSF54518">
    <property type="entry name" value="Tubby C-terminal domain-like"/>
    <property type="match status" value="1"/>
</dbReference>
<gene>
    <name evidence="7" type="ORF">N321_06551</name>
</gene>
<dbReference type="EMBL" id="KL349563">
    <property type="protein sequence ID" value="KFZ58045.1"/>
    <property type="molecule type" value="Genomic_DNA"/>
</dbReference>
<dbReference type="InterPro" id="IPR005398">
    <property type="entry name" value="Tubby_N"/>
</dbReference>
<dbReference type="Gene3D" id="3.20.90.10">
    <property type="entry name" value="Tubby Protein, Chain A"/>
    <property type="match status" value="1"/>
</dbReference>
<evidence type="ECO:0000256" key="3">
    <source>
        <dbReference type="ARBA" id="ARBA00022490"/>
    </source>
</evidence>
<evidence type="ECO:0000313" key="7">
    <source>
        <dbReference type="EMBL" id="KFZ58045.1"/>
    </source>
</evidence>
<dbReference type="PANTHER" id="PTHR16517:SF138">
    <property type="entry name" value="TUBBY-RELATED PROTEIN 3"/>
    <property type="match status" value="1"/>
</dbReference>
<feature type="non-terminal residue" evidence="7">
    <location>
        <position position="284"/>
    </location>
</feature>
<dbReference type="Pfam" id="PF01167">
    <property type="entry name" value="Tub"/>
    <property type="match status" value="1"/>
</dbReference>
<feature type="non-terminal residue" evidence="7">
    <location>
        <position position="1"/>
    </location>
</feature>
<dbReference type="InterPro" id="IPR000007">
    <property type="entry name" value="Tubby_C"/>
</dbReference>
<protein>
    <submittedName>
        <fullName evidence="7">Tubby-related protein 3</fullName>
    </submittedName>
</protein>
<feature type="region of interest" description="Disordered" evidence="4">
    <location>
        <begin position="97"/>
        <end position="191"/>
    </location>
</feature>
<dbReference type="InterPro" id="IPR025659">
    <property type="entry name" value="Tubby-like_C"/>
</dbReference>
<feature type="domain" description="Tubby C-terminal" evidence="5">
    <location>
        <begin position="208"/>
        <end position="284"/>
    </location>
</feature>
<dbReference type="PRINTS" id="PR01573">
    <property type="entry name" value="SUPERTUBBY"/>
</dbReference>
<dbReference type="GO" id="GO:0005929">
    <property type="term" value="C:cilium"/>
    <property type="evidence" value="ECO:0007669"/>
    <property type="project" value="TreeGrafter"/>
</dbReference>
<evidence type="ECO:0000256" key="4">
    <source>
        <dbReference type="SAM" id="MobiDB-lite"/>
    </source>
</evidence>
<accession>A0A094KHH5</accession>
<feature type="compositionally biased region" description="Acidic residues" evidence="4">
    <location>
        <begin position="143"/>
        <end position="153"/>
    </location>
</feature>
<dbReference type="PANTHER" id="PTHR16517">
    <property type="entry name" value="TUBBY-RELATED"/>
    <property type="match status" value="1"/>
</dbReference>
<evidence type="ECO:0000313" key="8">
    <source>
        <dbReference type="Proteomes" id="UP000053620"/>
    </source>
</evidence>
<feature type="domain" description="Tubby N-terminal" evidence="6">
    <location>
        <begin position="22"/>
        <end position="188"/>
    </location>
</feature>
<evidence type="ECO:0000256" key="1">
    <source>
        <dbReference type="ARBA" id="ARBA00004496"/>
    </source>
</evidence>
<evidence type="ECO:0000259" key="5">
    <source>
        <dbReference type="Pfam" id="PF01167"/>
    </source>
</evidence>
<feature type="region of interest" description="Disordered" evidence="4">
    <location>
        <begin position="29"/>
        <end position="74"/>
    </location>
</feature>
<name>A0A094KHH5_ANTCR</name>
<organism evidence="7 8">
    <name type="scientific">Antrostomus carolinensis</name>
    <name type="common">Chuck-will's-widow</name>
    <name type="synonym">Caprimulgus carolinensis</name>
    <dbReference type="NCBI Taxonomy" id="279965"/>
    <lineage>
        <taxon>Eukaryota</taxon>
        <taxon>Metazoa</taxon>
        <taxon>Chordata</taxon>
        <taxon>Craniata</taxon>
        <taxon>Vertebrata</taxon>
        <taxon>Euteleostomi</taxon>
        <taxon>Archelosauria</taxon>
        <taxon>Archosauria</taxon>
        <taxon>Dinosauria</taxon>
        <taxon>Saurischia</taxon>
        <taxon>Theropoda</taxon>
        <taxon>Coelurosauria</taxon>
        <taxon>Aves</taxon>
        <taxon>Neognathae</taxon>
        <taxon>Neoaves</taxon>
        <taxon>Strisores</taxon>
        <taxon>Caprimulgiformes</taxon>
        <taxon>Caprimulgidae</taxon>
        <taxon>Antrostomus</taxon>
    </lineage>
</organism>
<reference evidence="7 8" key="1">
    <citation type="submission" date="2014-04" db="EMBL/GenBank/DDBJ databases">
        <title>Genome evolution of avian class.</title>
        <authorList>
            <person name="Zhang G."/>
            <person name="Li C."/>
        </authorList>
    </citation>
    <scope>NUCLEOTIDE SEQUENCE [LARGE SCALE GENOMIC DNA]</scope>
    <source>
        <strain evidence="7">BGI_N321</strain>
    </source>
</reference>
<comment type="similarity">
    <text evidence="2">Belongs to the TUB family.</text>
</comment>
<keyword evidence="8" id="KW-1185">Reference proteome</keyword>
<dbReference type="AlphaFoldDB" id="A0A094KHH5"/>
<evidence type="ECO:0000256" key="2">
    <source>
        <dbReference type="ARBA" id="ARBA00007129"/>
    </source>
</evidence>
<dbReference type="Proteomes" id="UP000053620">
    <property type="component" value="Unassembled WGS sequence"/>
</dbReference>
<proteinExistence type="inferred from homology"/>
<evidence type="ECO:0000259" key="6">
    <source>
        <dbReference type="Pfam" id="PF16322"/>
    </source>
</evidence>
<dbReference type="GO" id="GO:0005737">
    <property type="term" value="C:cytoplasm"/>
    <property type="evidence" value="ECO:0007669"/>
    <property type="project" value="UniProtKB-SubCell"/>
</dbReference>
<sequence length="284" mass="31756">VFSFPSIFEDESMKLRQLKLENQRALLEKKQRKKRLDPLMVQPNPEAKLRRSKPKGCEEQTPLVETPTPLHSDVMLHGIDGPAAFLKSEVQDLGTKLQTLSAGSSKTEDKADQENDGEALPDTAGKPDLQEILQKRGISDSLNFDEEDTEEEEASKRPESHSPCPDSERPSSAAGEKSFAETGASCNPSPQAEAQLGEVENLEDFALRPAPRGITVKCRITRDKKGMDRGLFPTYYMHLERDDNRKTFLLAGRKRKKSKTSNYLISVDPTDLSREGESFIGKLR</sequence>
<dbReference type="PRINTS" id="PR01574">
    <property type="entry name" value="TUBBYPROTEIN"/>
</dbReference>
<keyword evidence="3" id="KW-0963">Cytoplasm</keyword>
<comment type="subcellular location">
    <subcellularLocation>
        <location evidence="1">Cytoplasm</location>
    </subcellularLocation>
</comment>
<dbReference type="Pfam" id="PF16322">
    <property type="entry name" value="Tub_N"/>
    <property type="match status" value="1"/>
</dbReference>